<dbReference type="GO" id="GO:1902201">
    <property type="term" value="P:negative regulation of bacterial-type flagellum-dependent cell motility"/>
    <property type="evidence" value="ECO:0007669"/>
    <property type="project" value="TreeGrafter"/>
</dbReference>
<dbReference type="InterPro" id="IPR029787">
    <property type="entry name" value="Nucleotide_cyclase"/>
</dbReference>
<dbReference type="PANTHER" id="PTHR45138">
    <property type="entry name" value="REGULATORY COMPONENTS OF SENSORY TRANSDUCTION SYSTEM"/>
    <property type="match status" value="1"/>
</dbReference>
<proteinExistence type="predicted"/>
<dbReference type="Pfam" id="PF00990">
    <property type="entry name" value="GGDEF"/>
    <property type="match status" value="1"/>
</dbReference>
<keyword evidence="2" id="KW-1133">Transmembrane helix</keyword>
<evidence type="ECO:0000313" key="4">
    <source>
        <dbReference type="EMBL" id="MRI80872.1"/>
    </source>
</evidence>
<dbReference type="InterPro" id="IPR000160">
    <property type="entry name" value="GGDEF_dom"/>
</dbReference>
<dbReference type="EMBL" id="WJQR01000002">
    <property type="protein sequence ID" value="MRI80872.1"/>
    <property type="molecule type" value="Genomic_DNA"/>
</dbReference>
<feature type="transmembrane region" description="Helical" evidence="2">
    <location>
        <begin position="40"/>
        <end position="61"/>
    </location>
</feature>
<feature type="transmembrane region" description="Helical" evidence="2">
    <location>
        <begin position="104"/>
        <end position="123"/>
    </location>
</feature>
<dbReference type="GO" id="GO:0005886">
    <property type="term" value="C:plasma membrane"/>
    <property type="evidence" value="ECO:0007669"/>
    <property type="project" value="TreeGrafter"/>
</dbReference>
<evidence type="ECO:0000313" key="5">
    <source>
        <dbReference type="Proteomes" id="UP000469870"/>
    </source>
</evidence>
<feature type="region of interest" description="Disordered" evidence="1">
    <location>
        <begin position="349"/>
        <end position="373"/>
    </location>
</feature>
<organism evidence="4 5">
    <name type="scientific">Fundicoccus ignavus</name>
    <dbReference type="NCBI Taxonomy" id="2664442"/>
    <lineage>
        <taxon>Bacteria</taxon>
        <taxon>Bacillati</taxon>
        <taxon>Bacillota</taxon>
        <taxon>Bacilli</taxon>
        <taxon>Lactobacillales</taxon>
        <taxon>Aerococcaceae</taxon>
        <taxon>Fundicoccus</taxon>
    </lineage>
</organism>
<dbReference type="AlphaFoldDB" id="A0A844BS16"/>
<evidence type="ECO:0000256" key="1">
    <source>
        <dbReference type="SAM" id="MobiDB-lite"/>
    </source>
</evidence>
<accession>A0A844BS16</accession>
<dbReference type="Proteomes" id="UP000469870">
    <property type="component" value="Unassembled WGS sequence"/>
</dbReference>
<dbReference type="RefSeq" id="WP_153861350.1">
    <property type="nucleotide sequence ID" value="NZ_WJQR01000002.1"/>
</dbReference>
<feature type="transmembrane region" description="Helical" evidence="2">
    <location>
        <begin position="130"/>
        <end position="152"/>
    </location>
</feature>
<comment type="caution">
    <text evidence="4">The sequence shown here is derived from an EMBL/GenBank/DDBJ whole genome shotgun (WGS) entry which is preliminary data.</text>
</comment>
<dbReference type="NCBIfam" id="TIGR00254">
    <property type="entry name" value="GGDEF"/>
    <property type="match status" value="1"/>
</dbReference>
<reference evidence="4 5" key="1">
    <citation type="submission" date="2019-11" db="EMBL/GenBank/DDBJ databases">
        <title>Characterisation of Fundicoccus ignavus gen. nov. sp. nov., a novel genus of the family Aerococcaceae isolated from bulk tank milk.</title>
        <authorList>
            <person name="Siebert A."/>
            <person name="Huptas C."/>
            <person name="Wenning M."/>
            <person name="Scherer S."/>
            <person name="Doll E.V."/>
        </authorList>
    </citation>
    <scope>NUCLEOTIDE SEQUENCE [LARGE SCALE GENOMIC DNA]</scope>
    <source>
        <strain evidence="4 5">DSM 109653</strain>
    </source>
</reference>
<evidence type="ECO:0000259" key="3">
    <source>
        <dbReference type="PROSITE" id="PS50887"/>
    </source>
</evidence>
<dbReference type="SMART" id="SM00267">
    <property type="entry name" value="GGDEF"/>
    <property type="match status" value="1"/>
</dbReference>
<gene>
    <name evidence="4" type="ORF">GIY11_02365</name>
</gene>
<dbReference type="Gene3D" id="3.30.70.270">
    <property type="match status" value="1"/>
</dbReference>
<feature type="compositionally biased region" description="Polar residues" evidence="1">
    <location>
        <begin position="349"/>
        <end position="358"/>
    </location>
</feature>
<sequence>MLGNFLINAGILLLSIYFYFKFTNPTPLYRRRDRWLPMLYGLAIGFVGIIMLNFSIVIEGVRFDFRGMLLAIAFKYMGRKAALIGLLIMTIGRFQFGINSISFTNLMIALYIGASSSLMLYYLPKRFNDFTQLVVLLCNNLMTTTFALFLFMTNITHIVNILALHWLSNFVFLLFSYLIVKDFKDMMTHINYDCLTSLNNRHRFQKDLYLINEMTRNVSLALIDIDHFKSYNDHYGHDFGDRVLQKFSERLIAEENRHVSVYRVGGEEFALVITGLTAKKSEQFVRDFHSRFQLTTLELPNGQTIQLTISIGLAHRQKEEQALDTYRRTDEALYYSKENGRNRITVAANDTMNPQSKTEPVKQVAFSHDQPLS</sequence>
<keyword evidence="2" id="KW-0472">Membrane</keyword>
<dbReference type="GO" id="GO:0043709">
    <property type="term" value="P:cell adhesion involved in single-species biofilm formation"/>
    <property type="evidence" value="ECO:0007669"/>
    <property type="project" value="TreeGrafter"/>
</dbReference>
<dbReference type="InterPro" id="IPR043128">
    <property type="entry name" value="Rev_trsase/Diguanyl_cyclase"/>
</dbReference>
<dbReference type="GO" id="GO:0052621">
    <property type="term" value="F:diguanylate cyclase activity"/>
    <property type="evidence" value="ECO:0007669"/>
    <property type="project" value="TreeGrafter"/>
</dbReference>
<feature type="transmembrane region" description="Helical" evidence="2">
    <location>
        <begin position="158"/>
        <end position="180"/>
    </location>
</feature>
<feature type="transmembrane region" description="Helical" evidence="2">
    <location>
        <begin position="5"/>
        <end position="20"/>
    </location>
</feature>
<protein>
    <submittedName>
        <fullName evidence="4">Diguanylate cyclase</fullName>
    </submittedName>
</protein>
<dbReference type="CDD" id="cd01949">
    <property type="entry name" value="GGDEF"/>
    <property type="match status" value="1"/>
</dbReference>
<name>A0A844BS16_9LACT</name>
<dbReference type="SUPFAM" id="SSF55073">
    <property type="entry name" value="Nucleotide cyclase"/>
    <property type="match status" value="1"/>
</dbReference>
<dbReference type="PROSITE" id="PS50887">
    <property type="entry name" value="GGDEF"/>
    <property type="match status" value="1"/>
</dbReference>
<dbReference type="InterPro" id="IPR050469">
    <property type="entry name" value="Diguanylate_Cyclase"/>
</dbReference>
<evidence type="ECO:0000256" key="2">
    <source>
        <dbReference type="SAM" id="Phobius"/>
    </source>
</evidence>
<dbReference type="PANTHER" id="PTHR45138:SF9">
    <property type="entry name" value="DIGUANYLATE CYCLASE DGCM-RELATED"/>
    <property type="match status" value="1"/>
</dbReference>
<keyword evidence="2" id="KW-0812">Transmembrane</keyword>
<feature type="domain" description="GGDEF" evidence="3">
    <location>
        <begin position="216"/>
        <end position="349"/>
    </location>
</feature>